<evidence type="ECO:0000256" key="3">
    <source>
        <dbReference type="ARBA" id="ARBA00022475"/>
    </source>
</evidence>
<dbReference type="AlphaFoldDB" id="A0AAP5JU13"/>
<name>A0AAP5JU13_9BACL</name>
<comment type="caution">
    <text evidence="10">The sequence shown here is derived from an EMBL/GenBank/DDBJ whole genome shotgun (WGS) entry which is preliminary data.</text>
</comment>
<protein>
    <submittedName>
        <fullName evidence="10">DUF421 domain-containing protein</fullName>
    </submittedName>
</protein>
<dbReference type="EMBL" id="JARQGV010000004">
    <property type="protein sequence ID" value="MDT2251822.1"/>
    <property type="molecule type" value="Genomic_DNA"/>
</dbReference>
<evidence type="ECO:0000256" key="4">
    <source>
        <dbReference type="ARBA" id="ARBA00022692"/>
    </source>
</evidence>
<feature type="domain" description="YetF-like N-terminal transmembrane" evidence="9">
    <location>
        <begin position="4"/>
        <end position="78"/>
    </location>
</feature>
<keyword evidence="3" id="KW-1003">Cell membrane</keyword>
<reference evidence="10" key="2">
    <citation type="submission" date="2023-03" db="EMBL/GenBank/DDBJ databases">
        <authorList>
            <person name="Obshta O."/>
            <person name="Zabrodski M.W."/>
            <person name="Soomro T."/>
            <person name="Wilson G."/>
            <person name="Masood F."/>
            <person name="Thebeau J."/>
            <person name="Bezerra Da Silva M.C."/>
            <person name="Raza F."/>
            <person name="Biganski S."/>
            <person name="Jose M."/>
            <person name="Camilli M."/>
            <person name="Kozii I.V."/>
            <person name="Kozii R.V."/>
            <person name="Simko E."/>
            <person name="Wood S.C."/>
        </authorList>
    </citation>
    <scope>NUCLEOTIDE SEQUENCE</scope>
    <source>
        <strain evidence="10">PL001</strain>
    </source>
</reference>
<keyword evidence="4 7" id="KW-0812">Transmembrane</keyword>
<dbReference type="InterPro" id="IPR048454">
    <property type="entry name" value="YetF_N"/>
</dbReference>
<evidence type="ECO:0000313" key="10">
    <source>
        <dbReference type="EMBL" id="MDT2251822.1"/>
    </source>
</evidence>
<feature type="transmembrane region" description="Helical" evidence="7">
    <location>
        <begin position="7"/>
        <end position="26"/>
    </location>
</feature>
<evidence type="ECO:0000256" key="1">
    <source>
        <dbReference type="ARBA" id="ARBA00004651"/>
    </source>
</evidence>
<dbReference type="Proteomes" id="UP001259239">
    <property type="component" value="Unassembled WGS sequence"/>
</dbReference>
<reference evidence="10" key="1">
    <citation type="journal article" date="2023" name="J. Vet. Diagn. Invest.">
        <title>Oxytetracycline-resistant Paenibacillus larvae identified in commercial beekeeping operations in Saskatchewan using pooled honey sampling.</title>
        <authorList>
            <person name="Obshta O."/>
            <person name="Zabrodski M.W."/>
            <person name="Soomro T."/>
            <person name="Wilson G."/>
            <person name="Masood F."/>
            <person name="Thebeau J."/>
            <person name="Silva M.C.B."/>
            <person name="Biganski S."/>
            <person name="Kozii I.V."/>
            <person name="Koziy R.V."/>
            <person name="Raza M.F."/>
            <person name="Jose M.S."/>
            <person name="Simko E."/>
            <person name="Wood S.C."/>
        </authorList>
    </citation>
    <scope>NUCLEOTIDE SEQUENCE</scope>
    <source>
        <strain evidence="10">PL001</strain>
    </source>
</reference>
<dbReference type="Pfam" id="PF04239">
    <property type="entry name" value="DUF421"/>
    <property type="match status" value="1"/>
</dbReference>
<dbReference type="InterPro" id="IPR023090">
    <property type="entry name" value="UPF0702_alpha/beta_dom_sf"/>
</dbReference>
<organism evidence="10 11">
    <name type="scientific">Paenibacillus larvae</name>
    <dbReference type="NCBI Taxonomy" id="1464"/>
    <lineage>
        <taxon>Bacteria</taxon>
        <taxon>Bacillati</taxon>
        <taxon>Bacillota</taxon>
        <taxon>Bacilli</taxon>
        <taxon>Bacillales</taxon>
        <taxon>Paenibacillaceae</taxon>
        <taxon>Paenibacillus</taxon>
    </lineage>
</organism>
<evidence type="ECO:0000313" key="11">
    <source>
        <dbReference type="Proteomes" id="UP001259239"/>
    </source>
</evidence>
<proteinExistence type="inferred from homology"/>
<comment type="subcellular location">
    <subcellularLocation>
        <location evidence="1">Cell membrane</location>
        <topology evidence="1">Multi-pass membrane protein</topology>
    </subcellularLocation>
</comment>
<dbReference type="InterPro" id="IPR007353">
    <property type="entry name" value="DUF421"/>
</dbReference>
<feature type="domain" description="YetF C-terminal" evidence="8">
    <location>
        <begin position="82"/>
        <end position="212"/>
    </location>
</feature>
<evidence type="ECO:0000256" key="2">
    <source>
        <dbReference type="ARBA" id="ARBA00006448"/>
    </source>
</evidence>
<dbReference type="Gene3D" id="3.30.240.20">
    <property type="entry name" value="bsu07140 like domains"/>
    <property type="match status" value="2"/>
</dbReference>
<dbReference type="GO" id="GO:0005886">
    <property type="term" value="C:plasma membrane"/>
    <property type="evidence" value="ECO:0007669"/>
    <property type="project" value="UniProtKB-SubCell"/>
</dbReference>
<sequence length="236" mass="26563">MNEYIDILLRTISALIIILLIGRLLGKQTISNMTFHDFATGITMGAIAANLAFNVKMPALHIILCLAVFAITSLILSWLPLKSKKARKWISGSPTVVIEKGKILEDNMKKIKYSLDSLIQSLREKDIFDIDEVEYAILETNGKISVKKKPEYKTVTMKDLKLPYSLKSSFPVELIMDGEIQEDNLAVHGITKEWLTSQLSKKGKKVSDVFYAVKSTKGNLIIDYYKDHLASPIDKE</sequence>
<feature type="transmembrane region" description="Helical" evidence="7">
    <location>
        <begin position="59"/>
        <end position="81"/>
    </location>
</feature>
<evidence type="ECO:0000256" key="7">
    <source>
        <dbReference type="SAM" id="Phobius"/>
    </source>
</evidence>
<keyword evidence="6 7" id="KW-0472">Membrane</keyword>
<evidence type="ECO:0000259" key="9">
    <source>
        <dbReference type="Pfam" id="PF20730"/>
    </source>
</evidence>
<evidence type="ECO:0000256" key="6">
    <source>
        <dbReference type="ARBA" id="ARBA00023136"/>
    </source>
</evidence>
<comment type="similarity">
    <text evidence="2">Belongs to the UPF0702 family.</text>
</comment>
<evidence type="ECO:0000259" key="8">
    <source>
        <dbReference type="Pfam" id="PF04239"/>
    </source>
</evidence>
<evidence type="ECO:0000256" key="5">
    <source>
        <dbReference type="ARBA" id="ARBA00022989"/>
    </source>
</evidence>
<keyword evidence="5 7" id="KW-1133">Transmembrane helix</keyword>
<dbReference type="PANTHER" id="PTHR34582">
    <property type="entry name" value="UPF0702 TRANSMEMBRANE PROTEIN YCAP"/>
    <property type="match status" value="1"/>
</dbReference>
<accession>A0AAP5JU13</accession>
<dbReference type="PANTHER" id="PTHR34582:SF7">
    <property type="entry name" value="UPF0702 TRANSMEMBRANE PROTEIN YDFS"/>
    <property type="match status" value="1"/>
</dbReference>
<dbReference type="RefSeq" id="WP_023485426.1">
    <property type="nucleotide sequence ID" value="NZ_CBCRXL010000041.1"/>
</dbReference>
<dbReference type="Pfam" id="PF20730">
    <property type="entry name" value="YetF_N"/>
    <property type="match status" value="1"/>
</dbReference>
<gene>
    <name evidence="10" type="ORF">P7H09_11125</name>
</gene>